<reference evidence="1 2" key="1">
    <citation type="journal article" date="2014" name="Nat. Commun.">
        <title>Multiple recent horizontal transfers of a large genomic region in cheese making fungi.</title>
        <authorList>
            <person name="Cheeseman K."/>
            <person name="Ropars J."/>
            <person name="Renault P."/>
            <person name="Dupont J."/>
            <person name="Gouzy J."/>
            <person name="Branca A."/>
            <person name="Abraham A.L."/>
            <person name="Ceppi M."/>
            <person name="Conseiller E."/>
            <person name="Debuchy R."/>
            <person name="Malagnac F."/>
            <person name="Goarin A."/>
            <person name="Silar P."/>
            <person name="Lacoste S."/>
            <person name="Sallet E."/>
            <person name="Bensimon A."/>
            <person name="Giraud T."/>
            <person name="Brygoo Y."/>
        </authorList>
    </citation>
    <scope>NUCLEOTIDE SEQUENCE [LARGE SCALE GENOMIC DNA]</scope>
    <source>
        <strain evidence="2">FM 013</strain>
    </source>
</reference>
<sequence>MVTSNTNPTLTPKRQEWLFEHLQGCVHPDGQLEKYHFTTVDSCRRASPRRRRLAFLAVVDSLTGEFLFNKVLNPTNIVRK</sequence>
<dbReference type="AlphaFoldDB" id="A0A0G4PA81"/>
<dbReference type="EMBL" id="HG793142">
    <property type="protein sequence ID" value="CRL23223.1"/>
    <property type="molecule type" value="Genomic_DNA"/>
</dbReference>
<dbReference type="Proteomes" id="UP000053732">
    <property type="component" value="Unassembled WGS sequence"/>
</dbReference>
<gene>
    <name evidence="1" type="ORF">PCAMFM013_S009g000163</name>
</gene>
<name>A0A0G4PA81_PENC3</name>
<evidence type="ECO:0000313" key="2">
    <source>
        <dbReference type="Proteomes" id="UP000053732"/>
    </source>
</evidence>
<keyword evidence="2" id="KW-1185">Reference proteome</keyword>
<evidence type="ECO:0000313" key="1">
    <source>
        <dbReference type="EMBL" id="CRL23223.1"/>
    </source>
</evidence>
<accession>A0A0G4PA81</accession>
<organism evidence="1 2">
    <name type="scientific">Penicillium camemberti (strain FM 013)</name>
    <dbReference type="NCBI Taxonomy" id="1429867"/>
    <lineage>
        <taxon>Eukaryota</taxon>
        <taxon>Fungi</taxon>
        <taxon>Dikarya</taxon>
        <taxon>Ascomycota</taxon>
        <taxon>Pezizomycotina</taxon>
        <taxon>Eurotiomycetes</taxon>
        <taxon>Eurotiomycetidae</taxon>
        <taxon>Eurotiales</taxon>
        <taxon>Aspergillaceae</taxon>
        <taxon>Penicillium</taxon>
    </lineage>
</organism>
<protein>
    <submittedName>
        <fullName evidence="1">Str. FM013</fullName>
    </submittedName>
</protein>
<proteinExistence type="predicted"/>